<dbReference type="InterPro" id="IPR036890">
    <property type="entry name" value="HATPase_C_sf"/>
</dbReference>
<keyword evidence="11" id="KW-0902">Two-component regulatory system</keyword>
<dbReference type="InterPro" id="IPR052023">
    <property type="entry name" value="Histidine_kinase_KdpD"/>
</dbReference>
<accession>A0A2R4BQZ7</accession>
<evidence type="ECO:0000259" key="15">
    <source>
        <dbReference type="PROSITE" id="PS50109"/>
    </source>
</evidence>
<gene>
    <name evidence="16" type="ORF">Tharo_2818</name>
</gene>
<keyword evidence="17" id="KW-1185">Reference proteome</keyword>
<reference evidence="16 17" key="1">
    <citation type="submission" date="2018-03" db="EMBL/GenBank/DDBJ databases">
        <title>Complete genome sequence of Thauera aromatica, a model organism for studying aromatic compound degradation under denitrifying conditions.</title>
        <authorList>
            <person name="Lo H.-Y."/>
            <person name="Goris T."/>
            <person name="Boll M."/>
            <person name="Mueller J.A."/>
        </authorList>
    </citation>
    <scope>NUCLEOTIDE SEQUENCE [LARGE SCALE GENOMIC DNA]</scope>
    <source>
        <strain evidence="16 17">K172</strain>
    </source>
</reference>
<dbReference type="PRINTS" id="PR00344">
    <property type="entry name" value="BCTRLSENSOR"/>
</dbReference>
<dbReference type="InterPro" id="IPR004358">
    <property type="entry name" value="Sig_transdc_His_kin-like_C"/>
</dbReference>
<dbReference type="InterPro" id="IPR005467">
    <property type="entry name" value="His_kinase_dom"/>
</dbReference>
<keyword evidence="5" id="KW-0808">Transferase</keyword>
<keyword evidence="10 14" id="KW-1133">Transmembrane helix</keyword>
<evidence type="ECO:0000256" key="10">
    <source>
        <dbReference type="ARBA" id="ARBA00022989"/>
    </source>
</evidence>
<evidence type="ECO:0000256" key="4">
    <source>
        <dbReference type="ARBA" id="ARBA00022553"/>
    </source>
</evidence>
<dbReference type="InterPro" id="IPR003594">
    <property type="entry name" value="HATPase_dom"/>
</dbReference>
<dbReference type="Pfam" id="PF13493">
    <property type="entry name" value="DUF4118"/>
    <property type="match status" value="1"/>
</dbReference>
<dbReference type="Pfam" id="PF02518">
    <property type="entry name" value="HATPase_c"/>
    <property type="match status" value="1"/>
</dbReference>
<dbReference type="SMART" id="SM00387">
    <property type="entry name" value="HATPase_c"/>
    <property type="match status" value="1"/>
</dbReference>
<evidence type="ECO:0000256" key="6">
    <source>
        <dbReference type="ARBA" id="ARBA00022692"/>
    </source>
</evidence>
<evidence type="ECO:0000313" key="17">
    <source>
        <dbReference type="Proteomes" id="UP000241885"/>
    </source>
</evidence>
<dbReference type="PROSITE" id="PS50109">
    <property type="entry name" value="HIS_KIN"/>
    <property type="match status" value="1"/>
</dbReference>
<feature type="transmembrane region" description="Helical" evidence="14">
    <location>
        <begin position="65"/>
        <end position="82"/>
    </location>
</feature>
<dbReference type="CDD" id="cd00082">
    <property type="entry name" value="HisKA"/>
    <property type="match status" value="1"/>
</dbReference>
<evidence type="ECO:0000256" key="12">
    <source>
        <dbReference type="ARBA" id="ARBA00023136"/>
    </source>
</evidence>
<dbReference type="EC" id="2.7.13.3" evidence="3"/>
<feature type="transmembrane region" description="Helical" evidence="14">
    <location>
        <begin position="94"/>
        <end position="113"/>
    </location>
</feature>
<comment type="subcellular location">
    <subcellularLocation>
        <location evidence="2">Membrane</location>
        <topology evidence="2">Multi-pass membrane protein</topology>
    </subcellularLocation>
</comment>
<feature type="transmembrane region" description="Helical" evidence="14">
    <location>
        <begin position="42"/>
        <end position="58"/>
    </location>
</feature>
<dbReference type="Proteomes" id="UP000241885">
    <property type="component" value="Chromosome"/>
</dbReference>
<dbReference type="GO" id="GO:0000155">
    <property type="term" value="F:phosphorelay sensor kinase activity"/>
    <property type="evidence" value="ECO:0007669"/>
    <property type="project" value="InterPro"/>
</dbReference>
<evidence type="ECO:0000256" key="14">
    <source>
        <dbReference type="SAM" id="Phobius"/>
    </source>
</evidence>
<evidence type="ECO:0000256" key="7">
    <source>
        <dbReference type="ARBA" id="ARBA00022741"/>
    </source>
</evidence>
<dbReference type="CDD" id="cd00075">
    <property type="entry name" value="HATPase"/>
    <property type="match status" value="1"/>
</dbReference>
<dbReference type="RefSeq" id="WP_107221767.1">
    <property type="nucleotide sequence ID" value="NZ_CP028339.1"/>
</dbReference>
<proteinExistence type="predicted"/>
<evidence type="ECO:0000256" key="11">
    <source>
        <dbReference type="ARBA" id="ARBA00023012"/>
    </source>
</evidence>
<dbReference type="Gene3D" id="1.10.287.130">
    <property type="match status" value="1"/>
</dbReference>
<dbReference type="SUPFAM" id="SSF47384">
    <property type="entry name" value="Homodimeric domain of signal transducing histidine kinase"/>
    <property type="match status" value="1"/>
</dbReference>
<evidence type="ECO:0000256" key="9">
    <source>
        <dbReference type="ARBA" id="ARBA00022840"/>
    </source>
</evidence>
<dbReference type="GO" id="GO:0005886">
    <property type="term" value="C:plasma membrane"/>
    <property type="evidence" value="ECO:0007669"/>
    <property type="project" value="TreeGrafter"/>
</dbReference>
<dbReference type="InterPro" id="IPR025201">
    <property type="entry name" value="KdpD_TM"/>
</dbReference>
<dbReference type="EMBL" id="CP028339">
    <property type="protein sequence ID" value="AVR89700.1"/>
    <property type="molecule type" value="Genomic_DNA"/>
</dbReference>
<dbReference type="Gene3D" id="3.30.565.10">
    <property type="entry name" value="Histidine kinase-like ATPase, C-terminal domain"/>
    <property type="match status" value="1"/>
</dbReference>
<evidence type="ECO:0000256" key="2">
    <source>
        <dbReference type="ARBA" id="ARBA00004141"/>
    </source>
</evidence>
<evidence type="ECO:0000256" key="8">
    <source>
        <dbReference type="ARBA" id="ARBA00022777"/>
    </source>
</evidence>
<dbReference type="InterPro" id="IPR038318">
    <property type="entry name" value="KdpD_sf"/>
</dbReference>
<keyword evidence="12 14" id="KW-0472">Membrane</keyword>
<keyword evidence="9" id="KW-0067">ATP-binding</keyword>
<keyword evidence="6 14" id="KW-0812">Transmembrane</keyword>
<dbReference type="SUPFAM" id="SSF55874">
    <property type="entry name" value="ATPase domain of HSP90 chaperone/DNA topoisomerase II/histidine kinase"/>
    <property type="match status" value="1"/>
</dbReference>
<dbReference type="Gene3D" id="1.20.120.620">
    <property type="entry name" value="Backbone structure of the membrane domain of e. Coli histidine kinase receptor kdpd"/>
    <property type="match status" value="1"/>
</dbReference>
<feature type="region of interest" description="Disordered" evidence="13">
    <location>
        <begin position="279"/>
        <end position="317"/>
    </location>
</feature>
<comment type="catalytic activity">
    <reaction evidence="1">
        <text>ATP + protein L-histidine = ADP + protein N-phospho-L-histidine.</text>
        <dbReference type="EC" id="2.7.13.3"/>
    </reaction>
</comment>
<dbReference type="OrthoDB" id="9806130at2"/>
<dbReference type="InterPro" id="IPR036097">
    <property type="entry name" value="HisK_dim/P_sf"/>
</dbReference>
<feature type="domain" description="Histidine kinase" evidence="15">
    <location>
        <begin position="148"/>
        <end position="405"/>
    </location>
</feature>
<evidence type="ECO:0000256" key="5">
    <source>
        <dbReference type="ARBA" id="ARBA00022679"/>
    </source>
</evidence>
<dbReference type="SMART" id="SM00388">
    <property type="entry name" value="HisKA"/>
    <property type="match status" value="1"/>
</dbReference>
<dbReference type="Pfam" id="PF00512">
    <property type="entry name" value="HisKA"/>
    <property type="match status" value="1"/>
</dbReference>
<keyword evidence="4" id="KW-0597">Phosphoprotein</keyword>
<dbReference type="GO" id="GO:0005524">
    <property type="term" value="F:ATP binding"/>
    <property type="evidence" value="ECO:0007669"/>
    <property type="project" value="UniProtKB-KW"/>
</dbReference>
<dbReference type="PANTHER" id="PTHR45569:SF1">
    <property type="entry name" value="SENSOR PROTEIN KDPD"/>
    <property type="match status" value="1"/>
</dbReference>
<keyword evidence="7" id="KW-0547">Nucleotide-binding</keyword>
<evidence type="ECO:0000313" key="16">
    <source>
        <dbReference type="EMBL" id="AVR89700.1"/>
    </source>
</evidence>
<evidence type="ECO:0000256" key="3">
    <source>
        <dbReference type="ARBA" id="ARBA00012438"/>
    </source>
</evidence>
<sequence>MSAVPPRSAAPDRPSWRHYLWAALAVIAVALAGMPLLGPLDLANIAMLFPLVVLFAAIRLGRGPAVLAAFLSVALFDFFFVHPHFTLVVSDLQYLLTFAVLLAVALTTAELAARLRRERDSAEARGEEAARAQLAVDSERLRNTLLASISHDLRTPLTALAGLAESLPLAGPPLPPAQAALAEAIRREALRTHALARDLLELARLQSAPVPLAHEWVPVDEMIASALQGRAPLLQEHQLVLDVPEDLPLAHVDPAMMERVLCNLLDNAIRHTPTGGRVTVRARSTDAVSASTGKEPAHRAGPDATTAPLEAAAPSARSGLARERRILEITVCDTGCGLPPGQEQAIFERFVRSTAPPSGPLAGDAGTGLGLAIVRAIIEAHGGRVEACNRPGGGACFTLRLPVPPQPLLP</sequence>
<dbReference type="AlphaFoldDB" id="A0A2R4BQZ7"/>
<name>A0A2R4BQZ7_THAAR</name>
<dbReference type="KEGG" id="tak:Tharo_2818"/>
<organism evidence="16 17">
    <name type="scientific">Thauera aromatica K172</name>
    <dbReference type="NCBI Taxonomy" id="44139"/>
    <lineage>
        <taxon>Bacteria</taxon>
        <taxon>Pseudomonadati</taxon>
        <taxon>Pseudomonadota</taxon>
        <taxon>Betaproteobacteria</taxon>
        <taxon>Rhodocyclales</taxon>
        <taxon>Zoogloeaceae</taxon>
        <taxon>Thauera</taxon>
    </lineage>
</organism>
<feature type="transmembrane region" description="Helical" evidence="14">
    <location>
        <begin position="20"/>
        <end position="36"/>
    </location>
</feature>
<keyword evidence="8" id="KW-0418">Kinase</keyword>
<protein>
    <recommendedName>
        <fullName evidence="3">histidine kinase</fullName>
        <ecNumber evidence="3">2.7.13.3</ecNumber>
    </recommendedName>
</protein>
<evidence type="ECO:0000256" key="13">
    <source>
        <dbReference type="SAM" id="MobiDB-lite"/>
    </source>
</evidence>
<dbReference type="InterPro" id="IPR003661">
    <property type="entry name" value="HisK_dim/P_dom"/>
</dbReference>
<evidence type="ECO:0000256" key="1">
    <source>
        <dbReference type="ARBA" id="ARBA00000085"/>
    </source>
</evidence>
<dbReference type="PANTHER" id="PTHR45569">
    <property type="entry name" value="SENSOR PROTEIN KDPD"/>
    <property type="match status" value="1"/>
</dbReference>